<dbReference type="OrthoDB" id="2266637at2759"/>
<dbReference type="InterPro" id="IPR036397">
    <property type="entry name" value="RNaseH_sf"/>
</dbReference>
<dbReference type="EMBL" id="VYZN01000037">
    <property type="protein sequence ID" value="KAE9533117.1"/>
    <property type="molecule type" value="Genomic_DNA"/>
</dbReference>
<keyword evidence="2" id="KW-1185">Reference proteome</keyword>
<evidence type="ECO:0008006" key="3">
    <source>
        <dbReference type="Google" id="ProtNLM"/>
    </source>
</evidence>
<comment type="caution">
    <text evidence="1">The sequence shown here is derived from an EMBL/GenBank/DDBJ whole genome shotgun (WGS) entry which is preliminary data.</text>
</comment>
<accession>A0A6G0TJ14</accession>
<dbReference type="Proteomes" id="UP000475862">
    <property type="component" value="Unassembled WGS sequence"/>
</dbReference>
<evidence type="ECO:0000313" key="1">
    <source>
        <dbReference type="EMBL" id="KAE9533117.1"/>
    </source>
</evidence>
<organism evidence="1 2">
    <name type="scientific">Aphis glycines</name>
    <name type="common">Soybean aphid</name>
    <dbReference type="NCBI Taxonomy" id="307491"/>
    <lineage>
        <taxon>Eukaryota</taxon>
        <taxon>Metazoa</taxon>
        <taxon>Ecdysozoa</taxon>
        <taxon>Arthropoda</taxon>
        <taxon>Hexapoda</taxon>
        <taxon>Insecta</taxon>
        <taxon>Pterygota</taxon>
        <taxon>Neoptera</taxon>
        <taxon>Paraneoptera</taxon>
        <taxon>Hemiptera</taxon>
        <taxon>Sternorrhyncha</taxon>
        <taxon>Aphidomorpha</taxon>
        <taxon>Aphidoidea</taxon>
        <taxon>Aphididae</taxon>
        <taxon>Aphidini</taxon>
        <taxon>Aphis</taxon>
        <taxon>Aphis</taxon>
    </lineage>
</organism>
<dbReference type="Gene3D" id="3.30.420.10">
    <property type="entry name" value="Ribonuclease H-like superfamily/Ribonuclease H"/>
    <property type="match status" value="1"/>
</dbReference>
<protein>
    <recommendedName>
        <fullName evidence="3">Tc1-like transposase DDE domain-containing protein</fullName>
    </recommendedName>
</protein>
<dbReference type="PANTHER" id="PTHR33939">
    <property type="entry name" value="PROTEIN CBG22215"/>
    <property type="match status" value="1"/>
</dbReference>
<gene>
    <name evidence="1" type="ORF">AGLY_009545</name>
</gene>
<reference evidence="1 2" key="1">
    <citation type="submission" date="2019-08" db="EMBL/GenBank/DDBJ databases">
        <title>The genome of the soybean aphid Biotype 1, its phylome, world population structure and adaptation to the North American continent.</title>
        <authorList>
            <person name="Giordano R."/>
            <person name="Donthu R.K."/>
            <person name="Hernandez A.G."/>
            <person name="Wright C.L."/>
            <person name="Zimin A.V."/>
        </authorList>
    </citation>
    <scope>NUCLEOTIDE SEQUENCE [LARGE SCALE GENOMIC DNA]</scope>
    <source>
        <tissue evidence="1">Whole aphids</tissue>
    </source>
</reference>
<proteinExistence type="predicted"/>
<sequence length="444" mass="51785">MDNTNKEPLTKAVHKNPPGKAVGIHKKEMLINMYKNKTKNEPNLKFSKLTKLLSQETGIGIQTVRSTVRKYRGGQAITAKKRKIRPKIIEKLDIFEKCEIRQTIHSFWFRHEIPTSKNILLAINADPDLPSLQFTSLKKILKDLNFEYTRWNRNNCALTEKKNIVLWRRKYLEDIRRYRKEGRTIYYLEETWVNIGEYSHKELRTDIESSGKSQRLIAVHIGSIEGFVEGGLLCFEPKNNMSSYHENMNGDIYYDWFRSVLPLLEEKSVIIMDNASHYSVENHVPTMSWKKDSILKWLEDKGIVFDGPMVKFQLVEKAKEIRNTVDIYRRSVQEAINYNKAILRLPPYHCKLNPIHLAWSVVNSHMKTKNCLSSELDDVRQLINDGVKQITPEMMTNFFDRSITEENKLWDLDFIIDDMLEEAVTASNTAVTNDLVTSSESSDY</sequence>
<dbReference type="PANTHER" id="PTHR33939:SF1">
    <property type="entry name" value="DUF4371 DOMAIN-CONTAINING PROTEIN"/>
    <property type="match status" value="1"/>
</dbReference>
<dbReference type="GO" id="GO:0003676">
    <property type="term" value="F:nucleic acid binding"/>
    <property type="evidence" value="ECO:0007669"/>
    <property type="project" value="InterPro"/>
</dbReference>
<name>A0A6G0TJ14_APHGL</name>
<dbReference type="AlphaFoldDB" id="A0A6G0TJ14"/>
<evidence type="ECO:0000313" key="2">
    <source>
        <dbReference type="Proteomes" id="UP000475862"/>
    </source>
</evidence>